<dbReference type="Gene3D" id="3.60.21.10">
    <property type="match status" value="1"/>
</dbReference>
<dbReference type="InterPro" id="IPR051693">
    <property type="entry name" value="UPF0046_metallophosphoest"/>
</dbReference>
<accession>A0A2H4SPK8</accession>
<gene>
    <name evidence="2" type="ORF">A9K55_005000</name>
</gene>
<evidence type="ECO:0000313" key="3">
    <source>
        <dbReference type="Proteomes" id="UP000323067"/>
    </source>
</evidence>
<organism evidence="2 3">
    <name type="scientific">Cordyceps militaris</name>
    <name type="common">Caterpillar fungus</name>
    <name type="synonym">Clavaria militaris</name>
    <dbReference type="NCBI Taxonomy" id="73501"/>
    <lineage>
        <taxon>Eukaryota</taxon>
        <taxon>Fungi</taxon>
        <taxon>Dikarya</taxon>
        <taxon>Ascomycota</taxon>
        <taxon>Pezizomycotina</taxon>
        <taxon>Sordariomycetes</taxon>
        <taxon>Hypocreomycetidae</taxon>
        <taxon>Hypocreales</taxon>
        <taxon>Cordycipitaceae</taxon>
        <taxon>Cordyceps</taxon>
    </lineage>
</organism>
<sequence>MVAPPQTCPVHRTSPLSPDVPDGDLLLHAGNLTVGGSFAKLQAQLDWLNTLPHRQKVVIAGNHDVLLERRASTARREHRGGLWDVLYMALCAMCIGGGDNAGQCCRGWADKDRAEHHGTALNT</sequence>
<dbReference type="EMBL" id="CP023325">
    <property type="protein sequence ID" value="ATY65038.1"/>
    <property type="molecule type" value="Genomic_DNA"/>
</dbReference>
<dbReference type="VEuPathDB" id="FungiDB:CCM_01329"/>
<reference evidence="2 3" key="1">
    <citation type="journal article" date="2017" name="BMC Genomics">
        <title>Chromosome level assembly and secondary metabolite potential of the parasitic fungus Cordyceps militaris.</title>
        <authorList>
            <person name="Kramer G.J."/>
            <person name="Nodwell J.R."/>
        </authorList>
    </citation>
    <scope>NUCLEOTIDE SEQUENCE [LARGE SCALE GENOMIC DNA]</scope>
    <source>
        <strain evidence="2 3">ATCC 34164</strain>
    </source>
</reference>
<dbReference type="VEuPathDB" id="FungiDB:A9K55_005000"/>
<feature type="domain" description="Calcineurin-like phosphoesterase" evidence="1">
    <location>
        <begin position="21"/>
        <end position="74"/>
    </location>
</feature>
<dbReference type="AlphaFoldDB" id="A0A2H4SPK8"/>
<dbReference type="GO" id="GO:0016787">
    <property type="term" value="F:hydrolase activity"/>
    <property type="evidence" value="ECO:0007669"/>
    <property type="project" value="InterPro"/>
</dbReference>
<dbReference type="InterPro" id="IPR004843">
    <property type="entry name" value="Calcineurin-like_PHP"/>
</dbReference>
<dbReference type="PANTHER" id="PTHR12905">
    <property type="entry name" value="METALLOPHOSPHOESTERASE"/>
    <property type="match status" value="1"/>
</dbReference>
<proteinExistence type="predicted"/>
<dbReference type="Pfam" id="PF00149">
    <property type="entry name" value="Metallophos"/>
    <property type="match status" value="1"/>
</dbReference>
<dbReference type="InterPro" id="IPR029052">
    <property type="entry name" value="Metallo-depent_PP-like"/>
</dbReference>
<dbReference type="SUPFAM" id="SSF56300">
    <property type="entry name" value="Metallo-dependent phosphatases"/>
    <property type="match status" value="1"/>
</dbReference>
<evidence type="ECO:0000259" key="1">
    <source>
        <dbReference type="Pfam" id="PF00149"/>
    </source>
</evidence>
<dbReference type="OrthoDB" id="630188at2759"/>
<dbReference type="Proteomes" id="UP000323067">
    <property type="component" value="Chromosome v"/>
</dbReference>
<dbReference type="PANTHER" id="PTHR12905:SF18">
    <property type="entry name" value="ESTER HYDROLASE, PUTATIVE (AFU_ORTHOLOGUE AFUA_4G03130)-RELATED"/>
    <property type="match status" value="1"/>
</dbReference>
<protein>
    <submittedName>
        <fullName evidence="2">Metallophosphoesterase domain</fullName>
    </submittedName>
</protein>
<name>A0A2H4SPK8_CORMI</name>
<evidence type="ECO:0000313" key="2">
    <source>
        <dbReference type="EMBL" id="ATY65038.1"/>
    </source>
</evidence>